<organism evidence="4 5">
    <name type="scientific">Crotalaria pallida</name>
    <name type="common">Smooth rattlebox</name>
    <name type="synonym">Crotalaria striata</name>
    <dbReference type="NCBI Taxonomy" id="3830"/>
    <lineage>
        <taxon>Eukaryota</taxon>
        <taxon>Viridiplantae</taxon>
        <taxon>Streptophyta</taxon>
        <taxon>Embryophyta</taxon>
        <taxon>Tracheophyta</taxon>
        <taxon>Spermatophyta</taxon>
        <taxon>Magnoliopsida</taxon>
        <taxon>eudicotyledons</taxon>
        <taxon>Gunneridae</taxon>
        <taxon>Pentapetalae</taxon>
        <taxon>rosids</taxon>
        <taxon>fabids</taxon>
        <taxon>Fabales</taxon>
        <taxon>Fabaceae</taxon>
        <taxon>Papilionoideae</taxon>
        <taxon>50 kb inversion clade</taxon>
        <taxon>genistoids sensu lato</taxon>
        <taxon>core genistoids</taxon>
        <taxon>Crotalarieae</taxon>
        <taxon>Crotalaria</taxon>
    </lineage>
</organism>
<evidence type="ECO:0000256" key="3">
    <source>
        <dbReference type="ARBA" id="ARBA00023004"/>
    </source>
</evidence>
<evidence type="ECO:0000313" key="5">
    <source>
        <dbReference type="Proteomes" id="UP001372338"/>
    </source>
</evidence>
<dbReference type="GO" id="GO:0016705">
    <property type="term" value="F:oxidoreductase activity, acting on paired donors, with incorporation or reduction of molecular oxygen"/>
    <property type="evidence" value="ECO:0007669"/>
    <property type="project" value="InterPro"/>
</dbReference>
<protein>
    <recommendedName>
        <fullName evidence="6">Cytochrome P450</fullName>
    </recommendedName>
</protein>
<evidence type="ECO:0000313" key="4">
    <source>
        <dbReference type="EMBL" id="KAK7274919.1"/>
    </source>
</evidence>
<dbReference type="Proteomes" id="UP001372338">
    <property type="component" value="Unassembled WGS sequence"/>
</dbReference>
<dbReference type="AlphaFoldDB" id="A0AAN9FEL0"/>
<evidence type="ECO:0008006" key="6">
    <source>
        <dbReference type="Google" id="ProtNLM"/>
    </source>
</evidence>
<keyword evidence="5" id="KW-1185">Reference proteome</keyword>
<gene>
    <name evidence="4" type="ORF">RIF29_16020</name>
</gene>
<dbReference type="InterPro" id="IPR036396">
    <property type="entry name" value="Cyt_P450_sf"/>
</dbReference>
<dbReference type="GO" id="GO:0020037">
    <property type="term" value="F:heme binding"/>
    <property type="evidence" value="ECO:0007669"/>
    <property type="project" value="InterPro"/>
</dbReference>
<dbReference type="PANTHER" id="PTHR47955">
    <property type="entry name" value="CYTOCHROME P450 FAMILY 71 PROTEIN"/>
    <property type="match status" value="1"/>
</dbReference>
<dbReference type="Pfam" id="PF00067">
    <property type="entry name" value="p450"/>
    <property type="match status" value="1"/>
</dbReference>
<name>A0AAN9FEL0_CROPI</name>
<dbReference type="GO" id="GO:0005506">
    <property type="term" value="F:iron ion binding"/>
    <property type="evidence" value="ECO:0007669"/>
    <property type="project" value="InterPro"/>
</dbReference>
<sequence>MVFLAVLPLFLIIIPLIIKLYNYYYYFSTTKNSPASPPRLPLLGNLHQLGLFPHRTLESLSQKYGPLMLLHFGKVPVLVVSSADTARDVMKTHDLVFSNRPRRKISDILLYDSKDVASAPYGEYWRQIRSVSVLHLLSNKMVQSFRRVREEETKAMMEHIKESCSFSSSLHGVNLSELFSNVTNDIVCRVSLGRRYRGGEEGRKFQEVLLEFVELLGAITIGGFIPWLDWLGKVNGFYGRAERVAKQFDEFLEQVIEDHVNGNCWSSGKGNSNDDDHVDLDSKEERNDFVDVLLSIQKNHTIGFPIDTTTIKALILHKASSEYQKLFVVENWK</sequence>
<dbReference type="PANTHER" id="PTHR47955:SF15">
    <property type="entry name" value="CYTOCHROME P450 71A2-LIKE"/>
    <property type="match status" value="1"/>
</dbReference>
<reference evidence="4 5" key="1">
    <citation type="submission" date="2024-01" db="EMBL/GenBank/DDBJ databases">
        <title>The genomes of 5 underutilized Papilionoideae crops provide insights into root nodulation and disease resistanc.</title>
        <authorList>
            <person name="Yuan L."/>
        </authorList>
    </citation>
    <scope>NUCLEOTIDE SEQUENCE [LARGE SCALE GENOMIC DNA]</scope>
    <source>
        <strain evidence="4">ZHUSHIDOU_FW_LH</strain>
        <tissue evidence="4">Leaf</tissue>
    </source>
</reference>
<comment type="similarity">
    <text evidence="1">Belongs to the cytochrome P450 family.</text>
</comment>
<keyword evidence="3" id="KW-0408">Iron</keyword>
<dbReference type="GO" id="GO:0004497">
    <property type="term" value="F:monooxygenase activity"/>
    <property type="evidence" value="ECO:0007669"/>
    <property type="project" value="InterPro"/>
</dbReference>
<comment type="caution">
    <text evidence="4">The sequence shown here is derived from an EMBL/GenBank/DDBJ whole genome shotgun (WGS) entry which is preliminary data.</text>
</comment>
<evidence type="ECO:0000256" key="1">
    <source>
        <dbReference type="ARBA" id="ARBA00010617"/>
    </source>
</evidence>
<dbReference type="EMBL" id="JAYWIO010000003">
    <property type="protein sequence ID" value="KAK7274919.1"/>
    <property type="molecule type" value="Genomic_DNA"/>
</dbReference>
<dbReference type="PRINTS" id="PR00463">
    <property type="entry name" value="EP450I"/>
</dbReference>
<dbReference type="InterPro" id="IPR002401">
    <property type="entry name" value="Cyt_P450_E_grp-I"/>
</dbReference>
<proteinExistence type="inferred from homology"/>
<dbReference type="InterPro" id="IPR001128">
    <property type="entry name" value="Cyt_P450"/>
</dbReference>
<dbReference type="Gene3D" id="1.10.630.10">
    <property type="entry name" value="Cytochrome P450"/>
    <property type="match status" value="1"/>
</dbReference>
<dbReference type="SUPFAM" id="SSF48264">
    <property type="entry name" value="Cytochrome P450"/>
    <property type="match status" value="1"/>
</dbReference>
<accession>A0AAN9FEL0</accession>
<evidence type="ECO:0000256" key="2">
    <source>
        <dbReference type="ARBA" id="ARBA00022723"/>
    </source>
</evidence>
<keyword evidence="2" id="KW-0479">Metal-binding</keyword>